<keyword evidence="6" id="KW-0819">tRNA processing</keyword>
<evidence type="ECO:0000256" key="6">
    <source>
        <dbReference type="ARBA" id="ARBA00022694"/>
    </source>
</evidence>
<dbReference type="EC" id="2.7.7.87" evidence="3"/>
<feature type="domain" description="YrdC-like" evidence="12">
    <location>
        <begin position="4"/>
        <end position="187"/>
    </location>
</feature>
<comment type="catalytic activity">
    <reaction evidence="11">
        <text>L-threonine + hydrogencarbonate + ATP = L-threonylcarbamoyladenylate + diphosphate + H2O</text>
        <dbReference type="Rhea" id="RHEA:36407"/>
        <dbReference type="ChEBI" id="CHEBI:15377"/>
        <dbReference type="ChEBI" id="CHEBI:17544"/>
        <dbReference type="ChEBI" id="CHEBI:30616"/>
        <dbReference type="ChEBI" id="CHEBI:33019"/>
        <dbReference type="ChEBI" id="CHEBI:57926"/>
        <dbReference type="ChEBI" id="CHEBI:73682"/>
        <dbReference type="EC" id="2.7.7.87"/>
    </reaction>
</comment>
<dbReference type="Proteomes" id="UP001325680">
    <property type="component" value="Chromosome"/>
</dbReference>
<dbReference type="EMBL" id="CP139960">
    <property type="protein sequence ID" value="WQD37085.1"/>
    <property type="molecule type" value="Genomic_DNA"/>
</dbReference>
<evidence type="ECO:0000313" key="14">
    <source>
        <dbReference type="Proteomes" id="UP001325680"/>
    </source>
</evidence>
<proteinExistence type="inferred from homology"/>
<dbReference type="NCBIfam" id="TIGR00057">
    <property type="entry name" value="L-threonylcarbamoyladenylate synthase"/>
    <property type="match status" value="1"/>
</dbReference>
<evidence type="ECO:0000256" key="5">
    <source>
        <dbReference type="ARBA" id="ARBA00022679"/>
    </source>
</evidence>
<keyword evidence="5 13" id="KW-0808">Transferase</keyword>
<evidence type="ECO:0000256" key="4">
    <source>
        <dbReference type="ARBA" id="ARBA00022490"/>
    </source>
</evidence>
<protein>
    <recommendedName>
        <fullName evidence="10">L-threonylcarbamoyladenylate synthase</fullName>
        <ecNumber evidence="3">2.7.7.87</ecNumber>
    </recommendedName>
    <alternativeName>
        <fullName evidence="10">L-threonylcarbamoyladenylate synthase</fullName>
    </alternativeName>
</protein>
<dbReference type="PANTHER" id="PTHR17490">
    <property type="entry name" value="SUA5"/>
    <property type="match status" value="1"/>
</dbReference>
<evidence type="ECO:0000256" key="7">
    <source>
        <dbReference type="ARBA" id="ARBA00022695"/>
    </source>
</evidence>
<dbReference type="InterPro" id="IPR050156">
    <property type="entry name" value="TC-AMP_synthase_SUA5"/>
</dbReference>
<evidence type="ECO:0000256" key="1">
    <source>
        <dbReference type="ARBA" id="ARBA00004496"/>
    </source>
</evidence>
<dbReference type="InterPro" id="IPR017945">
    <property type="entry name" value="DHBP_synth_RibB-like_a/b_dom"/>
</dbReference>
<comment type="similarity">
    <text evidence="2">Belongs to the SUA5 family.</text>
</comment>
<evidence type="ECO:0000256" key="3">
    <source>
        <dbReference type="ARBA" id="ARBA00012584"/>
    </source>
</evidence>
<dbReference type="Pfam" id="PF01300">
    <property type="entry name" value="Sua5_yciO_yrdC"/>
    <property type="match status" value="1"/>
</dbReference>
<dbReference type="SUPFAM" id="SSF55821">
    <property type="entry name" value="YrdC/RibB"/>
    <property type="match status" value="1"/>
</dbReference>
<keyword evidence="4" id="KW-0963">Cytoplasm</keyword>
<evidence type="ECO:0000256" key="11">
    <source>
        <dbReference type="ARBA" id="ARBA00048366"/>
    </source>
</evidence>
<accession>A0ABZ0W1E1</accession>
<keyword evidence="14" id="KW-1185">Reference proteome</keyword>
<dbReference type="RefSeq" id="WP_114791824.1">
    <property type="nucleotide sequence ID" value="NZ_CP139960.1"/>
</dbReference>
<sequence>MNFEEDIKKCIEVLQAGGTILYPTDTVWGIGCDATNAEAVKKVYELKKRDDSKALIVLVAGEREVMQYTAAVDLSLFDYLDSTTRPTTVIYEQGLGFAENLVAADGSIAIRICNEAFCKALIKRFGKPLVSTSANISGEPAAPFYASISEVIKTGVDYIVQYRQDDNEPAQPSSIIRWRDGNVEIIR</sequence>
<evidence type="ECO:0000256" key="2">
    <source>
        <dbReference type="ARBA" id="ARBA00007663"/>
    </source>
</evidence>
<organism evidence="13 14">
    <name type="scientific">Niabella yanshanensis</name>
    <dbReference type="NCBI Taxonomy" id="577386"/>
    <lineage>
        <taxon>Bacteria</taxon>
        <taxon>Pseudomonadati</taxon>
        <taxon>Bacteroidota</taxon>
        <taxon>Chitinophagia</taxon>
        <taxon>Chitinophagales</taxon>
        <taxon>Chitinophagaceae</taxon>
        <taxon>Niabella</taxon>
    </lineage>
</organism>
<gene>
    <name evidence="13" type="ORF">U0035_15540</name>
</gene>
<name>A0ABZ0W1E1_9BACT</name>
<keyword evidence="8" id="KW-0547">Nucleotide-binding</keyword>
<reference evidence="13 14" key="1">
    <citation type="submission" date="2023-12" db="EMBL/GenBank/DDBJ databases">
        <title>Genome sequencing and assembly of bacterial species from a model synthetic community.</title>
        <authorList>
            <person name="Hogle S.L."/>
        </authorList>
    </citation>
    <scope>NUCLEOTIDE SEQUENCE [LARGE SCALE GENOMIC DNA]</scope>
    <source>
        <strain evidence="13 14">HAMBI_3031</strain>
    </source>
</reference>
<evidence type="ECO:0000256" key="9">
    <source>
        <dbReference type="ARBA" id="ARBA00022840"/>
    </source>
</evidence>
<dbReference type="PROSITE" id="PS51163">
    <property type="entry name" value="YRDC"/>
    <property type="match status" value="1"/>
</dbReference>
<keyword evidence="7 13" id="KW-0548">Nucleotidyltransferase</keyword>
<dbReference type="PANTHER" id="PTHR17490:SF16">
    <property type="entry name" value="THREONYLCARBAMOYL-AMP SYNTHASE"/>
    <property type="match status" value="1"/>
</dbReference>
<dbReference type="InterPro" id="IPR006070">
    <property type="entry name" value="Sua5-like_dom"/>
</dbReference>
<comment type="subcellular location">
    <subcellularLocation>
        <location evidence="1">Cytoplasm</location>
    </subcellularLocation>
</comment>
<dbReference type="Gene3D" id="3.90.870.10">
    <property type="entry name" value="DHBP synthase"/>
    <property type="match status" value="1"/>
</dbReference>
<evidence type="ECO:0000256" key="8">
    <source>
        <dbReference type="ARBA" id="ARBA00022741"/>
    </source>
</evidence>
<keyword evidence="9" id="KW-0067">ATP-binding</keyword>
<evidence type="ECO:0000256" key="10">
    <source>
        <dbReference type="ARBA" id="ARBA00029774"/>
    </source>
</evidence>
<evidence type="ECO:0000313" key="13">
    <source>
        <dbReference type="EMBL" id="WQD37085.1"/>
    </source>
</evidence>
<evidence type="ECO:0000259" key="12">
    <source>
        <dbReference type="PROSITE" id="PS51163"/>
    </source>
</evidence>
<dbReference type="GO" id="GO:0061710">
    <property type="term" value="F:L-threonylcarbamoyladenylate synthase"/>
    <property type="evidence" value="ECO:0007669"/>
    <property type="project" value="UniProtKB-EC"/>
</dbReference>